<name>A0A8H6SIQ8_9AGAR</name>
<comment type="caution">
    <text evidence="2">The sequence shown here is derived from an EMBL/GenBank/DDBJ whole genome shotgun (WGS) entry which is preliminary data.</text>
</comment>
<dbReference type="EMBL" id="JACAZF010000007">
    <property type="protein sequence ID" value="KAF7298585.1"/>
    <property type="molecule type" value="Genomic_DNA"/>
</dbReference>
<evidence type="ECO:0000313" key="2">
    <source>
        <dbReference type="EMBL" id="KAF7298585.1"/>
    </source>
</evidence>
<protein>
    <submittedName>
        <fullName evidence="2">Uncharacterized protein</fullName>
    </submittedName>
</protein>
<organism evidence="2 3">
    <name type="scientific">Mycena indigotica</name>
    <dbReference type="NCBI Taxonomy" id="2126181"/>
    <lineage>
        <taxon>Eukaryota</taxon>
        <taxon>Fungi</taxon>
        <taxon>Dikarya</taxon>
        <taxon>Basidiomycota</taxon>
        <taxon>Agaricomycotina</taxon>
        <taxon>Agaricomycetes</taxon>
        <taxon>Agaricomycetidae</taxon>
        <taxon>Agaricales</taxon>
        <taxon>Marasmiineae</taxon>
        <taxon>Mycenaceae</taxon>
        <taxon>Mycena</taxon>
    </lineage>
</organism>
<dbReference type="Proteomes" id="UP000636479">
    <property type="component" value="Unassembled WGS sequence"/>
</dbReference>
<dbReference type="OrthoDB" id="3211671at2759"/>
<dbReference type="AlphaFoldDB" id="A0A8H6SIQ8"/>
<evidence type="ECO:0000256" key="1">
    <source>
        <dbReference type="SAM" id="MobiDB-lite"/>
    </source>
</evidence>
<sequence length="388" mass="43009">MKQRGVHDVFHASLLRVHLPNDDRRFPGRLENQLGISTSDATNEWAVDKIVGHHGRRAEAIFEILWKSGDRTWMPYDQAAHLSALADYLEALGIADVGQLPYGTAGLNKVTGDKASLAVACVALDLPVAWNPRTLKGLAMELGFSSTPPDSNLLRSTDRTMTAAAVVPPRFAAAADPCRIIPLAEIPVEYSDFNAAHRVIRRQSRDSFVVIDGASGAESIMSAMQVRLYVLQNIWNNNPDNDVCRNPAGYRTFAINMNTYDHHNSGWSYFEDGEEGGYFYWVDAEVPTLAEFMVRGVDVFPNVVPPGKVLVDKAWVEGVMEEGRRREVVRRERIAERVQKRQEKASGGALYVTPAMRLTLRSRQVEASRASTPAVTVNNDETNGEMQG</sequence>
<keyword evidence="3" id="KW-1185">Reference proteome</keyword>
<gene>
    <name evidence="2" type="ORF">MIND_00805300</name>
</gene>
<dbReference type="RefSeq" id="XP_037217973.1">
    <property type="nucleotide sequence ID" value="XM_037364731.1"/>
</dbReference>
<reference evidence="2" key="1">
    <citation type="submission" date="2020-05" db="EMBL/GenBank/DDBJ databases">
        <title>Mycena genomes resolve the evolution of fungal bioluminescence.</title>
        <authorList>
            <person name="Tsai I.J."/>
        </authorList>
    </citation>
    <scope>NUCLEOTIDE SEQUENCE</scope>
    <source>
        <strain evidence="2">171206Taipei</strain>
    </source>
</reference>
<accession>A0A8H6SIQ8</accession>
<evidence type="ECO:0000313" key="3">
    <source>
        <dbReference type="Proteomes" id="UP000636479"/>
    </source>
</evidence>
<dbReference type="GeneID" id="59347247"/>
<feature type="region of interest" description="Disordered" evidence="1">
    <location>
        <begin position="365"/>
        <end position="388"/>
    </location>
</feature>
<proteinExistence type="predicted"/>
<feature type="compositionally biased region" description="Polar residues" evidence="1">
    <location>
        <begin position="369"/>
        <end position="388"/>
    </location>
</feature>